<dbReference type="KEGG" id="mcr:MCFN_03005"/>
<dbReference type="InterPro" id="IPR003370">
    <property type="entry name" value="Chromate_transpt"/>
</dbReference>
<feature type="transmembrane region" description="Helical" evidence="7">
    <location>
        <begin position="59"/>
        <end position="77"/>
    </location>
</feature>
<keyword evidence="3" id="KW-1003">Cell membrane</keyword>
<accession>A0A059XWM8</accession>
<evidence type="ECO:0000256" key="1">
    <source>
        <dbReference type="ARBA" id="ARBA00004651"/>
    </source>
</evidence>
<feature type="transmembrane region" description="Helical" evidence="7">
    <location>
        <begin position="12"/>
        <end position="39"/>
    </location>
</feature>
<keyword evidence="5 7" id="KW-1133">Transmembrane helix</keyword>
<dbReference type="GO" id="GO:0015109">
    <property type="term" value="F:chromate transmembrane transporter activity"/>
    <property type="evidence" value="ECO:0007669"/>
    <property type="project" value="InterPro"/>
</dbReference>
<keyword evidence="6 7" id="KW-0472">Membrane</keyword>
<comment type="subcellular location">
    <subcellularLocation>
        <location evidence="1">Cell membrane</location>
        <topology evidence="1">Multi-pass membrane protein</topology>
    </subcellularLocation>
</comment>
<keyword evidence="9" id="KW-1185">Reference proteome</keyword>
<dbReference type="PANTHER" id="PTHR43663">
    <property type="entry name" value="CHROMATE TRANSPORT PROTEIN-RELATED"/>
    <property type="match status" value="1"/>
</dbReference>
<feature type="transmembrane region" description="Helical" evidence="7">
    <location>
        <begin position="89"/>
        <end position="112"/>
    </location>
</feature>
<sequence>MEQMKNDKYKKPTFWNIFILIIMITFVGFGGGNALMPVIKRYVVDKYGWIDSDEFDKSVVVTNMLPGPMAIQVLSYISIKSLGFWKGMLVVTLGAIPHVLLTIALFFLINLLPLKYLYVVQVGVLVAITGCLIGFGWNYFIKGRKQTGITLWMILFISTLAFSLFVPVPYNLPIGIMLLIIAIYSTYYIIKKRTKIRQNIDKTLNNEGGEK</sequence>
<reference evidence="8 9" key="1">
    <citation type="journal article" date="2014" name="Genome Announc.">
        <title>Complete Genome Sequence of the Bovine Mastitis Pathogen Mycoplasma californicum Strain ST-6T (ATCC 33461T).</title>
        <authorList>
            <person name="Calcutt M.J."/>
            <person name="Foecking M.F."/>
            <person name="Fox L.K."/>
        </authorList>
    </citation>
    <scope>NUCLEOTIDE SEQUENCE [LARGE SCALE GENOMIC DNA]</scope>
    <source>
        <strain evidence="8 9">ST-6</strain>
    </source>
</reference>
<evidence type="ECO:0000313" key="9">
    <source>
        <dbReference type="Proteomes" id="UP000027088"/>
    </source>
</evidence>
<evidence type="ECO:0000256" key="6">
    <source>
        <dbReference type="ARBA" id="ARBA00023136"/>
    </source>
</evidence>
<evidence type="ECO:0000256" key="4">
    <source>
        <dbReference type="ARBA" id="ARBA00022692"/>
    </source>
</evidence>
<dbReference type="EMBL" id="CP007521">
    <property type="protein sequence ID" value="AIA29716.1"/>
    <property type="molecule type" value="Genomic_DNA"/>
</dbReference>
<dbReference type="InterPro" id="IPR052518">
    <property type="entry name" value="CHR_Transporter"/>
</dbReference>
<dbReference type="AlphaFoldDB" id="A0A059XWM8"/>
<protein>
    <submittedName>
        <fullName evidence="8">Chromate ion transporter</fullName>
    </submittedName>
</protein>
<dbReference type="Pfam" id="PF02417">
    <property type="entry name" value="Chromate_transp"/>
    <property type="match status" value="1"/>
</dbReference>
<evidence type="ECO:0000256" key="2">
    <source>
        <dbReference type="ARBA" id="ARBA00005262"/>
    </source>
</evidence>
<dbReference type="RefSeq" id="WP_038562189.1">
    <property type="nucleotide sequence ID" value="NZ_CP007521.1"/>
</dbReference>
<gene>
    <name evidence="8" type="primary">chrA-1</name>
    <name evidence="8" type="ORF">MCFN_03005</name>
</gene>
<evidence type="ECO:0000256" key="3">
    <source>
        <dbReference type="ARBA" id="ARBA00022475"/>
    </source>
</evidence>
<organism evidence="8 9">
    <name type="scientific">Mycoplasmopsis californica</name>
    <dbReference type="NCBI Taxonomy" id="2113"/>
    <lineage>
        <taxon>Bacteria</taxon>
        <taxon>Bacillati</taxon>
        <taxon>Mycoplasmatota</taxon>
        <taxon>Mycoplasmoidales</taxon>
        <taxon>Metamycoplasmataceae</taxon>
        <taxon>Mycoplasmopsis</taxon>
    </lineage>
</organism>
<dbReference type="eggNOG" id="COG2059">
    <property type="taxonomic scope" value="Bacteria"/>
</dbReference>
<feature type="transmembrane region" description="Helical" evidence="7">
    <location>
        <begin position="172"/>
        <end position="190"/>
    </location>
</feature>
<comment type="similarity">
    <text evidence="2">Belongs to the chromate ion transporter (CHR) (TC 2.A.51) family.</text>
</comment>
<keyword evidence="4 7" id="KW-0812">Transmembrane</keyword>
<proteinExistence type="inferred from homology"/>
<dbReference type="Proteomes" id="UP000027088">
    <property type="component" value="Chromosome"/>
</dbReference>
<evidence type="ECO:0000313" key="8">
    <source>
        <dbReference type="EMBL" id="AIA29716.1"/>
    </source>
</evidence>
<feature type="transmembrane region" description="Helical" evidence="7">
    <location>
        <begin position="118"/>
        <end position="137"/>
    </location>
</feature>
<evidence type="ECO:0000256" key="5">
    <source>
        <dbReference type="ARBA" id="ARBA00022989"/>
    </source>
</evidence>
<name>A0A059XWM8_9BACT</name>
<dbReference type="PANTHER" id="PTHR43663:SF1">
    <property type="entry name" value="CHROMATE TRANSPORTER"/>
    <property type="match status" value="1"/>
</dbReference>
<evidence type="ECO:0000256" key="7">
    <source>
        <dbReference type="SAM" id="Phobius"/>
    </source>
</evidence>
<dbReference type="GO" id="GO:0005886">
    <property type="term" value="C:plasma membrane"/>
    <property type="evidence" value="ECO:0007669"/>
    <property type="project" value="UniProtKB-SubCell"/>
</dbReference>
<feature type="transmembrane region" description="Helical" evidence="7">
    <location>
        <begin position="149"/>
        <end position="166"/>
    </location>
</feature>